<sequence length="420" mass="45876" precursor="true">MIDRRNFLKLGSAAALLTGCSPLLRAAGRPKPRVVVVGGGYAGAAAAKYLKLWGGNAVDVVVVEPSSQFVSCPLSNLVLGGSKTIDDLTFSYAALKKNHDLQWVRDSVVAIDTEHKKLILGRSDFGYDKLILAPGVDFIYDALPGLESDAARKQVPHAWKAGEQTVNLRRQLESMPDDGVFVMSIPKAPYRCPPGPYERVCQVAFYFKQHKPKARIIVLDANPEIVSKKALFTKAWADLYPGMIEYRPNSVVVEVDVAGHTLMTEFDSIKGDVLNVIPPQRAGIPAQLAQANNIDKRWCEVDFLTYESMVVPHVHIIGDAVSAALPKSAHMATSQARVCANAVLAALTEQPIDTSPVFANTCYSYVSDHMAMHVANVYRYNQAKKIMLSAEGGGVSDAPSELEADYARYWAQNIWSDVLT</sequence>
<dbReference type="InterPro" id="IPR023753">
    <property type="entry name" value="FAD/NAD-binding_dom"/>
</dbReference>
<dbReference type="KEGG" id="mei:Msip34_0900"/>
<dbReference type="InterPro" id="IPR016156">
    <property type="entry name" value="FAD/NAD-linked_Rdtase_dimer_sf"/>
</dbReference>
<keyword evidence="2" id="KW-0274">FAD</keyword>
<dbReference type="STRING" id="582744.Msip34_0900"/>
<evidence type="ECO:0000259" key="3">
    <source>
        <dbReference type="Pfam" id="PF07992"/>
    </source>
</evidence>
<reference evidence="7" key="1">
    <citation type="submission" date="2009-07" db="EMBL/GenBank/DDBJ databases">
        <title>Complete sequence of chromosome of Methylovorus sp. SIP3-4.</title>
        <authorList>
            <person name="Lucas S."/>
            <person name="Copeland A."/>
            <person name="Lapidus A."/>
            <person name="Glavina del Rio T."/>
            <person name="Tice H."/>
            <person name="Bruce D."/>
            <person name="Goodwin L."/>
            <person name="Pitluck S."/>
            <person name="Clum A."/>
            <person name="Larimer F."/>
            <person name="Land M."/>
            <person name="Hauser L."/>
            <person name="Kyrpides N."/>
            <person name="Mikhailova N."/>
            <person name="Kayluzhnaya M."/>
            <person name="Chistoserdova L."/>
        </authorList>
    </citation>
    <scope>NUCLEOTIDE SEQUENCE [LARGE SCALE GENOMIC DNA]</scope>
    <source>
        <strain evidence="7">SIP3-4</strain>
    </source>
</reference>
<dbReference type="PROSITE" id="PS51318">
    <property type="entry name" value="TAT"/>
    <property type="match status" value="1"/>
</dbReference>
<dbReference type="GO" id="GO:0016491">
    <property type="term" value="F:oxidoreductase activity"/>
    <property type="evidence" value="ECO:0007669"/>
    <property type="project" value="InterPro"/>
</dbReference>
<keyword evidence="1" id="KW-0285">Flavoprotein</keyword>
<organism evidence="6 7">
    <name type="scientific">Methylovorus glucosotrophus (strain SIP3-4)</name>
    <dbReference type="NCBI Taxonomy" id="582744"/>
    <lineage>
        <taxon>Bacteria</taxon>
        <taxon>Pseudomonadati</taxon>
        <taxon>Pseudomonadota</taxon>
        <taxon>Betaproteobacteria</taxon>
        <taxon>Nitrosomonadales</taxon>
        <taxon>Methylophilaceae</taxon>
        <taxon>Methylovorus</taxon>
    </lineage>
</organism>
<dbReference type="eggNOG" id="COG0446">
    <property type="taxonomic scope" value="Bacteria"/>
</dbReference>
<dbReference type="HOGENOM" id="CLU_030742_0_0_4"/>
<evidence type="ECO:0000256" key="2">
    <source>
        <dbReference type="ARBA" id="ARBA00022827"/>
    </source>
</evidence>
<dbReference type="PANTHER" id="PTHR43755">
    <property type="match status" value="1"/>
</dbReference>
<dbReference type="AlphaFoldDB" id="C6XC73"/>
<dbReference type="SUPFAM" id="SSF51905">
    <property type="entry name" value="FAD/NAD(P)-binding domain"/>
    <property type="match status" value="2"/>
</dbReference>
<dbReference type="PANTHER" id="PTHR43755:SF1">
    <property type="entry name" value="FAD-DEPENDENT PYRIDINE NUCLEOTIDE-DISULPHIDE OXIDOREDUCTASE"/>
    <property type="match status" value="1"/>
</dbReference>
<evidence type="ECO:0000259" key="5">
    <source>
        <dbReference type="Pfam" id="PF21706"/>
    </source>
</evidence>
<dbReference type="OrthoDB" id="9802771at2"/>
<proteinExistence type="predicted"/>
<feature type="domain" description="Sulfide dehydrogenase [flavocytochrome c] flavoprotein chain central" evidence="5">
    <location>
        <begin position="165"/>
        <end position="278"/>
    </location>
</feature>
<evidence type="ECO:0000259" key="4">
    <source>
        <dbReference type="Pfam" id="PF09242"/>
    </source>
</evidence>
<feature type="domain" description="FAD/NAD(P)-binding" evidence="3">
    <location>
        <begin position="33"/>
        <end position="148"/>
    </location>
</feature>
<reference evidence="6 7" key="2">
    <citation type="journal article" date="2011" name="J. Bacteriol.">
        <title>Genomes of three methylotrophs from a single niche uncover genetic and metabolic divergence of Methylophilaceae.</title>
        <authorList>
            <person name="Lapidus A."/>
            <person name="Clum A."/>
            <person name="Labutti K."/>
            <person name="Kaluzhnaya M.G."/>
            <person name="Lim S."/>
            <person name="Beck D.A."/>
            <person name="Glavina Del Rio T."/>
            <person name="Nolan M."/>
            <person name="Mavromatis K."/>
            <person name="Huntemann M."/>
            <person name="Lucas S."/>
            <person name="Lidstrom M.E."/>
            <person name="Ivanova N."/>
            <person name="Chistoserdova L."/>
        </authorList>
    </citation>
    <scope>NUCLEOTIDE SEQUENCE [LARGE SCALE GENOMIC DNA]</scope>
    <source>
        <strain evidence="6 7">SIP3-4</strain>
    </source>
</reference>
<dbReference type="InterPro" id="IPR049386">
    <property type="entry name" value="FCSD_central"/>
</dbReference>
<dbReference type="GO" id="GO:0050660">
    <property type="term" value="F:flavin adenine dinucleotide binding"/>
    <property type="evidence" value="ECO:0007669"/>
    <property type="project" value="InterPro"/>
</dbReference>
<dbReference type="InterPro" id="IPR015323">
    <property type="entry name" value="FlavoCytC_S_DH_flav-bd"/>
</dbReference>
<evidence type="ECO:0000313" key="7">
    <source>
        <dbReference type="Proteomes" id="UP000002743"/>
    </source>
</evidence>
<dbReference type="InterPro" id="IPR037092">
    <property type="entry name" value="FlavoCytC_S_DH_flav-bd_sf"/>
</dbReference>
<dbReference type="InterPro" id="IPR006311">
    <property type="entry name" value="TAT_signal"/>
</dbReference>
<keyword evidence="7" id="KW-1185">Reference proteome</keyword>
<dbReference type="Gene3D" id="3.90.760.10">
    <property type="entry name" value="Flavocytochrome c sulphide dehydrogenase, flavin-binding domain"/>
    <property type="match status" value="1"/>
</dbReference>
<gene>
    <name evidence="6" type="ordered locus">Msip34_0900</name>
</gene>
<dbReference type="InterPro" id="IPR036188">
    <property type="entry name" value="FAD/NAD-bd_sf"/>
</dbReference>
<accession>C6XC73</accession>
<feature type="domain" description="Flavocytochrome c sulphide dehydrogenase flavin-binding" evidence="4">
    <location>
        <begin position="355"/>
        <end position="419"/>
    </location>
</feature>
<dbReference type="EMBL" id="CP001674">
    <property type="protein sequence ID" value="ACT50148.1"/>
    <property type="molecule type" value="Genomic_DNA"/>
</dbReference>
<dbReference type="InterPro" id="IPR052541">
    <property type="entry name" value="SQRD"/>
</dbReference>
<dbReference type="SUPFAM" id="SSF55424">
    <property type="entry name" value="FAD/NAD-linked reductases, dimerisation (C-terminal) domain"/>
    <property type="match status" value="1"/>
</dbReference>
<dbReference type="Pfam" id="PF07992">
    <property type="entry name" value="Pyr_redox_2"/>
    <property type="match status" value="1"/>
</dbReference>
<evidence type="ECO:0000256" key="1">
    <source>
        <dbReference type="ARBA" id="ARBA00022630"/>
    </source>
</evidence>
<dbReference type="RefSeq" id="WP_015829698.1">
    <property type="nucleotide sequence ID" value="NC_012969.1"/>
</dbReference>
<dbReference type="PROSITE" id="PS51257">
    <property type="entry name" value="PROKAR_LIPOPROTEIN"/>
    <property type="match status" value="1"/>
</dbReference>
<evidence type="ECO:0000313" key="6">
    <source>
        <dbReference type="EMBL" id="ACT50148.1"/>
    </source>
</evidence>
<dbReference type="Gene3D" id="3.50.50.60">
    <property type="entry name" value="FAD/NAD(P)-binding domain"/>
    <property type="match status" value="2"/>
</dbReference>
<dbReference type="Pfam" id="PF09242">
    <property type="entry name" value="FCSD-flav_bind"/>
    <property type="match status" value="1"/>
</dbReference>
<protein>
    <submittedName>
        <fullName evidence="6">Flavocytochrome c sulphide dehydrogenase flavin-binding</fullName>
    </submittedName>
</protein>
<name>C6XC73_METGS</name>
<dbReference type="Pfam" id="PF21706">
    <property type="entry name" value="FCSD_central"/>
    <property type="match status" value="1"/>
</dbReference>
<dbReference type="Proteomes" id="UP000002743">
    <property type="component" value="Chromosome"/>
</dbReference>